<proteinExistence type="predicted"/>
<reference evidence="2 4" key="1">
    <citation type="submission" date="2016-11" db="EMBL/GenBank/DDBJ databases">
        <authorList>
            <person name="Jaros S."/>
            <person name="Januszkiewicz K."/>
            <person name="Wedrychowicz H."/>
        </authorList>
    </citation>
    <scope>NUCLEOTIDE SEQUENCE [LARGE SCALE GENOMIC DNA]</scope>
    <source>
        <strain evidence="2 4">DSM 784</strain>
    </source>
</reference>
<dbReference type="OrthoDB" id="676107at2"/>
<dbReference type="RefSeq" id="WP_072359628.1">
    <property type="nucleotide sequence ID" value="NZ_CBHWAX010000118.1"/>
</dbReference>
<name>A0A1K1PL58_9BACT</name>
<sequence length="78" mass="9044">MERTIAYYLKGTEDFESEYLVELSVAEISKIWEAEEGDAEYLNIYPVGEAQKAAVEKLLGEKLDLNKYDYYLETHQEG</sequence>
<evidence type="ECO:0000313" key="4">
    <source>
        <dbReference type="Proteomes" id="UP000183788"/>
    </source>
</evidence>
<dbReference type="InterPro" id="IPR056100">
    <property type="entry name" value="DUF7683"/>
</dbReference>
<dbReference type="EMBL" id="CP140154">
    <property type="protein sequence ID" value="WQG88356.1"/>
    <property type="molecule type" value="Genomic_DNA"/>
</dbReference>
<dbReference type="AlphaFoldDB" id="A0A1K1PL58"/>
<protein>
    <recommendedName>
        <fullName evidence="1">DUF7683 domain-containing protein</fullName>
    </recommendedName>
</protein>
<evidence type="ECO:0000313" key="5">
    <source>
        <dbReference type="Proteomes" id="UP001326715"/>
    </source>
</evidence>
<dbReference type="Pfam" id="PF24731">
    <property type="entry name" value="DUF7683"/>
    <property type="match status" value="1"/>
</dbReference>
<keyword evidence="5" id="KW-1185">Reference proteome</keyword>
<dbReference type="Proteomes" id="UP000183788">
    <property type="component" value="Unassembled WGS sequence"/>
</dbReference>
<dbReference type="Proteomes" id="UP001326715">
    <property type="component" value="Chromosome"/>
</dbReference>
<accession>A0A1K1PL58</accession>
<evidence type="ECO:0000313" key="2">
    <source>
        <dbReference type="EMBL" id="SFW48464.1"/>
    </source>
</evidence>
<organism evidence="2 4">
    <name type="scientific">Chitinophaga sancti</name>
    <dbReference type="NCBI Taxonomy" id="1004"/>
    <lineage>
        <taxon>Bacteria</taxon>
        <taxon>Pseudomonadati</taxon>
        <taxon>Bacteroidota</taxon>
        <taxon>Chitinophagia</taxon>
        <taxon>Chitinophagales</taxon>
        <taxon>Chitinophagaceae</taxon>
        <taxon>Chitinophaga</taxon>
    </lineage>
</organism>
<dbReference type="EMBL" id="FPIZ01000005">
    <property type="protein sequence ID" value="SFW48464.1"/>
    <property type="molecule type" value="Genomic_DNA"/>
</dbReference>
<evidence type="ECO:0000313" key="3">
    <source>
        <dbReference type="EMBL" id="WQG88356.1"/>
    </source>
</evidence>
<reference evidence="3 5" key="2">
    <citation type="submission" date="2023-11" db="EMBL/GenBank/DDBJ databases">
        <title>MicrobeMod: A computational toolkit for identifying prokaryotic methylation and restriction-modification with nanopore sequencing.</title>
        <authorList>
            <person name="Crits-Christoph A."/>
            <person name="Kang S.C."/>
            <person name="Lee H."/>
            <person name="Ostrov N."/>
        </authorList>
    </citation>
    <scope>NUCLEOTIDE SEQUENCE [LARGE SCALE GENOMIC DNA]</scope>
    <source>
        <strain evidence="3 5">ATCC 23090</strain>
    </source>
</reference>
<evidence type="ECO:0000259" key="1">
    <source>
        <dbReference type="Pfam" id="PF24731"/>
    </source>
</evidence>
<feature type="domain" description="DUF7683" evidence="1">
    <location>
        <begin position="2"/>
        <end position="73"/>
    </location>
</feature>
<gene>
    <name evidence="2" type="ORF">SAMN05661012_02088</name>
    <name evidence="3" type="ORF">SR876_25890</name>
</gene>
<dbReference type="STRING" id="1004.SAMN05661012_02088"/>